<dbReference type="Pfam" id="PF13426">
    <property type="entry name" value="PAS_9"/>
    <property type="match status" value="1"/>
</dbReference>
<dbReference type="InterPro" id="IPR013767">
    <property type="entry name" value="PAS_fold"/>
</dbReference>
<evidence type="ECO:0000259" key="7">
    <source>
        <dbReference type="PROSITE" id="PS50112"/>
    </source>
</evidence>
<dbReference type="Gene3D" id="1.10.287.130">
    <property type="match status" value="1"/>
</dbReference>
<dbReference type="Pfam" id="PF02518">
    <property type="entry name" value="HATPase_c"/>
    <property type="match status" value="1"/>
</dbReference>
<keyword evidence="5" id="KW-0418">Kinase</keyword>
<dbReference type="InterPro" id="IPR036890">
    <property type="entry name" value="HATPase_C_sf"/>
</dbReference>
<comment type="caution">
    <text evidence="8">The sequence shown here is derived from an EMBL/GenBank/DDBJ whole genome shotgun (WGS) entry which is preliminary data.</text>
</comment>
<dbReference type="Gene3D" id="3.30.565.10">
    <property type="entry name" value="Histidine kinase-like ATPase, C-terminal domain"/>
    <property type="match status" value="1"/>
</dbReference>
<evidence type="ECO:0000256" key="5">
    <source>
        <dbReference type="ARBA" id="ARBA00022777"/>
    </source>
</evidence>
<dbReference type="InterPro" id="IPR000014">
    <property type="entry name" value="PAS"/>
</dbReference>
<dbReference type="SUPFAM" id="SSF55874">
    <property type="entry name" value="ATPase domain of HSP90 chaperone/DNA topoisomerase II/histidine kinase"/>
    <property type="match status" value="1"/>
</dbReference>
<accession>A0A2T0XLY4</accession>
<evidence type="ECO:0000259" key="6">
    <source>
        <dbReference type="PROSITE" id="PS50109"/>
    </source>
</evidence>
<evidence type="ECO:0000313" key="9">
    <source>
        <dbReference type="Proteomes" id="UP000252733"/>
    </source>
</evidence>
<dbReference type="SUPFAM" id="SSF55785">
    <property type="entry name" value="PYP-like sensor domain (PAS domain)"/>
    <property type="match status" value="3"/>
</dbReference>
<evidence type="ECO:0000256" key="2">
    <source>
        <dbReference type="ARBA" id="ARBA00012438"/>
    </source>
</evidence>
<dbReference type="AlphaFoldDB" id="A0A2T0XLY4"/>
<dbReference type="SMART" id="SM00091">
    <property type="entry name" value="PAS"/>
    <property type="match status" value="3"/>
</dbReference>
<dbReference type="CDD" id="cd00082">
    <property type="entry name" value="HisKA"/>
    <property type="match status" value="1"/>
</dbReference>
<feature type="domain" description="PAS" evidence="7">
    <location>
        <begin position="258"/>
        <end position="311"/>
    </location>
</feature>
<name>A0A2T0XLY4_9BACT</name>
<keyword evidence="4" id="KW-0808">Transferase</keyword>
<dbReference type="Pfam" id="PF00512">
    <property type="entry name" value="HisKA"/>
    <property type="match status" value="1"/>
</dbReference>
<evidence type="ECO:0000256" key="3">
    <source>
        <dbReference type="ARBA" id="ARBA00022553"/>
    </source>
</evidence>
<dbReference type="SUPFAM" id="SSF47384">
    <property type="entry name" value="Homodimeric domain of signal transducing histidine kinase"/>
    <property type="match status" value="1"/>
</dbReference>
<feature type="domain" description="PAS" evidence="7">
    <location>
        <begin position="130"/>
        <end position="205"/>
    </location>
</feature>
<dbReference type="InterPro" id="IPR005467">
    <property type="entry name" value="His_kinase_dom"/>
</dbReference>
<dbReference type="Proteomes" id="UP000252733">
    <property type="component" value="Unassembled WGS sequence"/>
</dbReference>
<organism evidence="8 9">
    <name type="scientific">Marinilabilia salmonicolor</name>
    <dbReference type="NCBI Taxonomy" id="989"/>
    <lineage>
        <taxon>Bacteria</taxon>
        <taxon>Pseudomonadati</taxon>
        <taxon>Bacteroidota</taxon>
        <taxon>Bacteroidia</taxon>
        <taxon>Marinilabiliales</taxon>
        <taxon>Marinilabiliaceae</taxon>
        <taxon>Marinilabilia</taxon>
    </lineage>
</organism>
<dbReference type="InterPro" id="IPR003594">
    <property type="entry name" value="HATPase_dom"/>
</dbReference>
<dbReference type="SMART" id="SM00388">
    <property type="entry name" value="HisKA"/>
    <property type="match status" value="1"/>
</dbReference>
<dbReference type="PROSITE" id="PS50112">
    <property type="entry name" value="PAS"/>
    <property type="match status" value="2"/>
</dbReference>
<sequence>MPQVFILSRDTGLSQNIAQILSKRGISCDYANDLNEKKLPSGCKHRVIVLEETLHRSSLDIVLQKNNKATCPYHIIAFARSMSTSGVVAAMKKGVDDYITLDETPGHEAQTLANSITEALNRDIHDFLDSPNIYHSVFENIRDAVYVFSIDPKTGKPGKFLRFNKVALHRLGYSEKELLNMNPEQIVARDTKHLTKVFHRVIEHGFAVYQSAHITKYGKVIPVEISARIVSVRNTPLMISVARNITSQKKLLENLKTSNKRFKSITEKSLTGICILSEDGIFEYVNPSYCDIYGYKKKELLNNHFSIILPEGKHSSIYDLPKRFLNNDFDVPGYYDVLDKYGNKKYVYADAADIKNFRGIKKVVIFVNDFTSTVKHEKELKFSEMRHRAMMEALHDPVFITNKNYEIVFANKAFNIRFGEVKPGKALCHQKVFGFDEQCPWCRKADHGPERAQRIQRDVKNRIYHISEQNITLDNDHQMRMTIMRDVTKVVKARNKAIESDKLKSAFLANISHEIRTPLNAILGFSSLMQQVEIPREEQSKYINQIHEAGNDLLNVIDDIMDFSFLDSGLTPVTLEEFNPKDIVSRVKQEISSLKRKAGTKTINTIVQDNIHPDLTFKSDADKILKIIVQLLRNAFKFTKKGEIKITFNTDPKGWFHIEVSDTGIGIPKDKQKIIFTRFRQGDERITREFGGNGLGLALTKHLSLMLGGKITVASEVGQGSSFKVSLPVKLDDDIVKAANEG</sequence>
<reference evidence="8 9" key="1">
    <citation type="submission" date="2018-07" db="EMBL/GenBank/DDBJ databases">
        <title>Freshwater and sediment microbial communities from various areas in North America, analyzing microbe dynamics in response to fracking.</title>
        <authorList>
            <person name="Lamendella R."/>
        </authorList>
    </citation>
    <scope>NUCLEOTIDE SEQUENCE [LARGE SCALE GENOMIC DNA]</scope>
    <source>
        <strain evidence="8 9">160A</strain>
    </source>
</reference>
<keyword evidence="9" id="KW-1185">Reference proteome</keyword>
<dbReference type="EC" id="2.7.13.3" evidence="2"/>
<dbReference type="PANTHER" id="PTHR43047:SF72">
    <property type="entry name" value="OSMOSENSING HISTIDINE PROTEIN KINASE SLN1"/>
    <property type="match status" value="1"/>
</dbReference>
<dbReference type="Pfam" id="PF13188">
    <property type="entry name" value="PAS_8"/>
    <property type="match status" value="1"/>
</dbReference>
<dbReference type="PROSITE" id="PS50109">
    <property type="entry name" value="HIS_KIN"/>
    <property type="match status" value="1"/>
</dbReference>
<evidence type="ECO:0000256" key="1">
    <source>
        <dbReference type="ARBA" id="ARBA00000085"/>
    </source>
</evidence>
<keyword evidence="3" id="KW-0597">Phosphoprotein</keyword>
<comment type="catalytic activity">
    <reaction evidence="1">
        <text>ATP + protein L-histidine = ADP + protein N-phospho-L-histidine.</text>
        <dbReference type="EC" id="2.7.13.3"/>
    </reaction>
</comment>
<feature type="domain" description="Histidine kinase" evidence="6">
    <location>
        <begin position="510"/>
        <end position="731"/>
    </location>
</feature>
<dbReference type="Pfam" id="PF00989">
    <property type="entry name" value="PAS"/>
    <property type="match status" value="1"/>
</dbReference>
<dbReference type="InterPro" id="IPR003661">
    <property type="entry name" value="HisK_dim/P_dom"/>
</dbReference>
<dbReference type="PRINTS" id="PR00344">
    <property type="entry name" value="BCTRLSENSOR"/>
</dbReference>
<dbReference type="PANTHER" id="PTHR43047">
    <property type="entry name" value="TWO-COMPONENT HISTIDINE PROTEIN KINASE"/>
    <property type="match status" value="1"/>
</dbReference>
<dbReference type="CDD" id="cd16922">
    <property type="entry name" value="HATPase_EvgS-ArcB-TorS-like"/>
    <property type="match status" value="1"/>
</dbReference>
<protein>
    <recommendedName>
        <fullName evidence="2">histidine kinase</fullName>
        <ecNumber evidence="2">2.7.13.3</ecNumber>
    </recommendedName>
</protein>
<dbReference type="EMBL" id="QPIZ01000003">
    <property type="protein sequence ID" value="RCW38569.1"/>
    <property type="molecule type" value="Genomic_DNA"/>
</dbReference>
<dbReference type="NCBIfam" id="TIGR00229">
    <property type="entry name" value="sensory_box"/>
    <property type="match status" value="2"/>
</dbReference>
<dbReference type="InterPro" id="IPR035965">
    <property type="entry name" value="PAS-like_dom_sf"/>
</dbReference>
<dbReference type="GO" id="GO:0000155">
    <property type="term" value="F:phosphorelay sensor kinase activity"/>
    <property type="evidence" value="ECO:0007669"/>
    <property type="project" value="InterPro"/>
</dbReference>
<dbReference type="InterPro" id="IPR004358">
    <property type="entry name" value="Sig_transdc_His_kin-like_C"/>
</dbReference>
<proteinExistence type="predicted"/>
<evidence type="ECO:0000256" key="4">
    <source>
        <dbReference type="ARBA" id="ARBA00022679"/>
    </source>
</evidence>
<evidence type="ECO:0000313" key="8">
    <source>
        <dbReference type="EMBL" id="RCW38569.1"/>
    </source>
</evidence>
<dbReference type="OrthoDB" id="9796457at2"/>
<dbReference type="SMART" id="SM00387">
    <property type="entry name" value="HATPase_c"/>
    <property type="match status" value="1"/>
</dbReference>
<gene>
    <name evidence="8" type="ORF">DFO77_10334</name>
</gene>
<dbReference type="GO" id="GO:0009927">
    <property type="term" value="F:histidine phosphotransfer kinase activity"/>
    <property type="evidence" value="ECO:0007669"/>
    <property type="project" value="TreeGrafter"/>
</dbReference>
<dbReference type="InterPro" id="IPR036097">
    <property type="entry name" value="HisK_dim/P_sf"/>
</dbReference>
<dbReference type="Gene3D" id="3.30.450.20">
    <property type="entry name" value="PAS domain"/>
    <property type="match status" value="3"/>
</dbReference>
<dbReference type="CDD" id="cd00130">
    <property type="entry name" value="PAS"/>
    <property type="match status" value="1"/>
</dbReference>
<dbReference type="RefSeq" id="WP_106152946.1">
    <property type="nucleotide sequence ID" value="NZ_PVTS01000007.1"/>
</dbReference>
<dbReference type="GO" id="GO:0005886">
    <property type="term" value="C:plasma membrane"/>
    <property type="evidence" value="ECO:0007669"/>
    <property type="project" value="TreeGrafter"/>
</dbReference>